<evidence type="ECO:0000313" key="4">
    <source>
        <dbReference type="Proteomes" id="UP000651728"/>
    </source>
</evidence>
<sequence>MTQPPSQPVTCPPTIMVVGDSLSHGSDGDYTWRYRLARQFAARGAPVRFTGPWTGTRAPPRAHRSPPHAHRSPVGGYRPGIGFPGDRHYARWGRLMEEARRNIADAVAAHRPGHLLVALGFNDLAWGVSGPDRLLAHVAEFVDRARAARPDLRFLVADVVHRTPLPSLPHLPGITEAYNARLPGLLAALSTPRSPVVPVGLAAVYDPYADTYDGLHPGVAGEFTIAKAFAGAFLPALVTGRAG</sequence>
<dbReference type="RefSeq" id="WP_204288109.1">
    <property type="nucleotide sequence ID" value="NZ_BAABEJ010000002.1"/>
</dbReference>
<organism evidence="3 4">
    <name type="scientific">Microbispora amethystogenes</name>
    <dbReference type="NCBI Taxonomy" id="1427754"/>
    <lineage>
        <taxon>Bacteria</taxon>
        <taxon>Bacillati</taxon>
        <taxon>Actinomycetota</taxon>
        <taxon>Actinomycetes</taxon>
        <taxon>Streptosporangiales</taxon>
        <taxon>Streptosporangiaceae</taxon>
        <taxon>Microbispora</taxon>
    </lineage>
</organism>
<evidence type="ECO:0000313" key="3">
    <source>
        <dbReference type="EMBL" id="GIH35436.1"/>
    </source>
</evidence>
<reference evidence="3 4" key="1">
    <citation type="submission" date="2021-01" db="EMBL/GenBank/DDBJ databases">
        <title>Whole genome shotgun sequence of Microbispora amethystogenes NBRC 101907.</title>
        <authorList>
            <person name="Komaki H."/>
            <person name="Tamura T."/>
        </authorList>
    </citation>
    <scope>NUCLEOTIDE SEQUENCE [LARGE SCALE GENOMIC DNA]</scope>
    <source>
        <strain evidence="3 4">NBRC 101907</strain>
    </source>
</reference>
<dbReference type="PANTHER" id="PTHR43784:SF2">
    <property type="entry name" value="GDSL-LIKE LIPASE_ACYLHYDROLASE, PUTATIVE (AFU_ORTHOLOGUE AFUA_2G00820)-RELATED"/>
    <property type="match status" value="1"/>
</dbReference>
<comment type="caution">
    <text evidence="3">The sequence shown here is derived from an EMBL/GenBank/DDBJ whole genome shotgun (WGS) entry which is preliminary data.</text>
</comment>
<proteinExistence type="predicted"/>
<name>A0ABQ4FKW4_9ACTN</name>
<dbReference type="InterPro" id="IPR036514">
    <property type="entry name" value="SGNH_hydro_sf"/>
</dbReference>
<gene>
    <name evidence="3" type="ORF">Mam01_56000</name>
</gene>
<dbReference type="InterPro" id="IPR013830">
    <property type="entry name" value="SGNH_hydro"/>
</dbReference>
<keyword evidence="4" id="KW-1185">Reference proteome</keyword>
<dbReference type="EMBL" id="BOOB01000045">
    <property type="protein sequence ID" value="GIH35436.1"/>
    <property type="molecule type" value="Genomic_DNA"/>
</dbReference>
<feature type="domain" description="SGNH hydrolase-type esterase" evidence="2">
    <location>
        <begin position="17"/>
        <end position="221"/>
    </location>
</feature>
<dbReference type="PANTHER" id="PTHR43784">
    <property type="entry name" value="GDSL-LIKE LIPASE/ACYLHYDROLASE, PUTATIVE (AFU_ORTHOLOGUE AFUA_2G00820)-RELATED"/>
    <property type="match status" value="1"/>
</dbReference>
<feature type="region of interest" description="Disordered" evidence="1">
    <location>
        <begin position="51"/>
        <end position="77"/>
    </location>
</feature>
<evidence type="ECO:0000256" key="1">
    <source>
        <dbReference type="SAM" id="MobiDB-lite"/>
    </source>
</evidence>
<feature type="compositionally biased region" description="Basic residues" evidence="1">
    <location>
        <begin position="60"/>
        <end position="71"/>
    </location>
</feature>
<dbReference type="Gene3D" id="3.40.50.1110">
    <property type="entry name" value="SGNH hydrolase"/>
    <property type="match status" value="1"/>
</dbReference>
<dbReference type="InterPro" id="IPR053140">
    <property type="entry name" value="GDSL_Rv0518-like"/>
</dbReference>
<protein>
    <recommendedName>
        <fullName evidence="2">SGNH hydrolase-type esterase domain-containing protein</fullName>
    </recommendedName>
</protein>
<dbReference type="SUPFAM" id="SSF52266">
    <property type="entry name" value="SGNH hydrolase"/>
    <property type="match status" value="1"/>
</dbReference>
<dbReference type="Proteomes" id="UP000651728">
    <property type="component" value="Unassembled WGS sequence"/>
</dbReference>
<dbReference type="Pfam" id="PF13472">
    <property type="entry name" value="Lipase_GDSL_2"/>
    <property type="match status" value="1"/>
</dbReference>
<accession>A0ABQ4FKW4</accession>
<evidence type="ECO:0000259" key="2">
    <source>
        <dbReference type="Pfam" id="PF13472"/>
    </source>
</evidence>